<dbReference type="InterPro" id="IPR050708">
    <property type="entry name" value="T6SS_VgrG/RHS"/>
</dbReference>
<dbReference type="PANTHER" id="PTHR32305:SF15">
    <property type="entry name" value="PROTEIN RHSA-RELATED"/>
    <property type="match status" value="1"/>
</dbReference>
<dbReference type="PANTHER" id="PTHR32305">
    <property type="match status" value="1"/>
</dbReference>
<dbReference type="AlphaFoldDB" id="A0A3B0XR11"/>
<feature type="non-terminal residue" evidence="1">
    <location>
        <position position="1"/>
    </location>
</feature>
<dbReference type="EMBL" id="UOFG01000227">
    <property type="protein sequence ID" value="VAW64339.1"/>
    <property type="molecule type" value="Genomic_DNA"/>
</dbReference>
<gene>
    <name evidence="1" type="ORF">MNBD_GAMMA11-904</name>
</gene>
<dbReference type="NCBIfam" id="TIGR03696">
    <property type="entry name" value="Rhs_assc_core"/>
    <property type="match status" value="1"/>
</dbReference>
<sequence length="308" mass="33235">ANTQLTSNETHHGFTGHEHLDNLSLIHMNARLYDPRLGRFLSPDTLIPSKESLNSFNRYTYVNNNPLSLTDPSGHMPEGFSGFIDRFLGIKAENNESTTKAATSNANFDQPVHNTTLAGISNSKDNQASSNREPVKGWREILDNGRQSFINATGVPEPIADFADVLTPAADVVEGIQNGDFTAVVIGATGLVTKKLKAGQNLIDAASKAAEEAAKRLGVNLDNISVNSGIAKAKIDLSSTLDPKDIAQLKDVMKARGATRAEIDTGFIANDKLDTFLRRRVSDGKSFNGGTVRNSSSKDSDFTIDFDL</sequence>
<dbReference type="Gene3D" id="2.180.10.10">
    <property type="entry name" value="RHS repeat-associated core"/>
    <property type="match status" value="1"/>
</dbReference>
<name>A0A3B0XR11_9ZZZZ</name>
<dbReference type="InterPro" id="IPR022385">
    <property type="entry name" value="Rhs_assc_core"/>
</dbReference>
<evidence type="ECO:0000313" key="1">
    <source>
        <dbReference type="EMBL" id="VAW64339.1"/>
    </source>
</evidence>
<reference evidence="1" key="1">
    <citation type="submission" date="2018-06" db="EMBL/GenBank/DDBJ databases">
        <authorList>
            <person name="Zhirakovskaya E."/>
        </authorList>
    </citation>
    <scope>NUCLEOTIDE SEQUENCE</scope>
</reference>
<protein>
    <recommendedName>
        <fullName evidence="2">Rhs-family protein</fullName>
    </recommendedName>
</protein>
<accession>A0A3B0XR11</accession>
<evidence type="ECO:0008006" key="2">
    <source>
        <dbReference type="Google" id="ProtNLM"/>
    </source>
</evidence>
<organism evidence="1">
    <name type="scientific">hydrothermal vent metagenome</name>
    <dbReference type="NCBI Taxonomy" id="652676"/>
    <lineage>
        <taxon>unclassified sequences</taxon>
        <taxon>metagenomes</taxon>
        <taxon>ecological metagenomes</taxon>
    </lineage>
</organism>
<proteinExistence type="predicted"/>